<keyword evidence="3" id="KW-0472">Membrane</keyword>
<dbReference type="GeneID" id="17293425"/>
<evidence type="ECO:0000256" key="3">
    <source>
        <dbReference type="SAM" id="Phobius"/>
    </source>
</evidence>
<evidence type="ECO:0000313" key="6">
    <source>
        <dbReference type="Proteomes" id="UP000011087"/>
    </source>
</evidence>
<reference evidence="6" key="2">
    <citation type="submission" date="2012-11" db="EMBL/GenBank/DDBJ databases">
        <authorList>
            <person name="Kuo A."/>
            <person name="Curtis B.A."/>
            <person name="Tanifuji G."/>
            <person name="Burki F."/>
            <person name="Gruber A."/>
            <person name="Irimia M."/>
            <person name="Maruyama S."/>
            <person name="Arias M.C."/>
            <person name="Ball S.G."/>
            <person name="Gile G.H."/>
            <person name="Hirakawa Y."/>
            <person name="Hopkins J.F."/>
            <person name="Rensing S.A."/>
            <person name="Schmutz J."/>
            <person name="Symeonidi A."/>
            <person name="Elias M."/>
            <person name="Eveleigh R.J."/>
            <person name="Herman E.K."/>
            <person name="Klute M.J."/>
            <person name="Nakayama T."/>
            <person name="Obornik M."/>
            <person name="Reyes-Prieto A."/>
            <person name="Armbrust E.V."/>
            <person name="Aves S.J."/>
            <person name="Beiko R.G."/>
            <person name="Coutinho P."/>
            <person name="Dacks J.B."/>
            <person name="Durnford D.G."/>
            <person name="Fast N.M."/>
            <person name="Green B.R."/>
            <person name="Grisdale C."/>
            <person name="Hempe F."/>
            <person name="Henrissat B."/>
            <person name="Hoppner M.P."/>
            <person name="Ishida K.-I."/>
            <person name="Kim E."/>
            <person name="Koreny L."/>
            <person name="Kroth P.G."/>
            <person name="Liu Y."/>
            <person name="Malik S.-B."/>
            <person name="Maier U.G."/>
            <person name="McRose D."/>
            <person name="Mock T."/>
            <person name="Neilson J.A."/>
            <person name="Onodera N.T."/>
            <person name="Poole A.M."/>
            <person name="Pritham E.J."/>
            <person name="Richards T.A."/>
            <person name="Rocap G."/>
            <person name="Roy S.W."/>
            <person name="Sarai C."/>
            <person name="Schaack S."/>
            <person name="Shirato S."/>
            <person name="Slamovits C.H."/>
            <person name="Spencer D.F."/>
            <person name="Suzuki S."/>
            <person name="Worden A.Z."/>
            <person name="Zauner S."/>
            <person name="Barry K."/>
            <person name="Bell C."/>
            <person name="Bharti A.K."/>
            <person name="Crow J.A."/>
            <person name="Grimwood J."/>
            <person name="Kramer R."/>
            <person name="Lindquist E."/>
            <person name="Lucas S."/>
            <person name="Salamov A."/>
            <person name="McFadden G.I."/>
            <person name="Lane C.E."/>
            <person name="Keeling P.J."/>
            <person name="Gray M.W."/>
            <person name="Grigoriev I.V."/>
            <person name="Archibald J.M."/>
        </authorList>
    </citation>
    <scope>NUCLEOTIDE SEQUENCE</scope>
    <source>
        <strain evidence="6">CCMP2712</strain>
    </source>
</reference>
<feature type="coiled-coil region" evidence="1">
    <location>
        <begin position="173"/>
        <end position="200"/>
    </location>
</feature>
<name>L1IK94_GUITC</name>
<feature type="transmembrane region" description="Helical" evidence="3">
    <location>
        <begin position="246"/>
        <end position="263"/>
    </location>
</feature>
<sequence length="384" mass="43030">MLGLGERLKEVAAKVEDRLQEKSRSLQSHLQETFEVGGEKTAVQVELEKWQKEAEGILLEEEEIGTLTEEHMPMAKTTQGGKKEAGSVLWGGERTKESPFERRRDEEEDAPPPPGSFSLDGDIEKVALRELSQDPLFMDEGAMAMAAAALKDVGRKSAGLHSDEEASIYDKVIHMQRRQLEELRREKMSFEKEKASMQTQLRHLQTSKEPQQAPTASAAAPRTAEAGGGEDDGEVFHVRLRNPRRIAAVTFILVASFALFVRMQRKIDRSGAMDDATWTMEVQHAERKDAKLVGDLMRDKALLVKEKRNGTSTTSSKSMKRHLATVQRILEGMHKRHVNAKYSESSLAAKLTKENDALAKELKSLREQIKSLSGKNSTKTKSRR</sequence>
<dbReference type="HOGENOM" id="CLU_720489_0_0_1"/>
<proteinExistence type="predicted"/>
<dbReference type="EnsemblProtists" id="EKX36668">
    <property type="protein sequence ID" value="EKX36668"/>
    <property type="gene ID" value="GUITHDRAFT_117093"/>
</dbReference>
<accession>L1IK94</accession>
<keyword evidence="1" id="KW-0175">Coiled coil</keyword>
<evidence type="ECO:0000313" key="4">
    <source>
        <dbReference type="EMBL" id="EKX36668.1"/>
    </source>
</evidence>
<feature type="region of interest" description="Disordered" evidence="2">
    <location>
        <begin position="71"/>
        <end position="122"/>
    </location>
</feature>
<evidence type="ECO:0000256" key="2">
    <source>
        <dbReference type="SAM" id="MobiDB-lite"/>
    </source>
</evidence>
<keyword evidence="3" id="KW-1133">Transmembrane helix</keyword>
<dbReference type="Proteomes" id="UP000011087">
    <property type="component" value="Unassembled WGS sequence"/>
</dbReference>
<dbReference type="AlphaFoldDB" id="L1IK94"/>
<reference evidence="5" key="3">
    <citation type="submission" date="2015-06" db="UniProtKB">
        <authorList>
            <consortium name="EnsemblProtists"/>
        </authorList>
    </citation>
    <scope>IDENTIFICATION</scope>
</reference>
<protein>
    <recommendedName>
        <fullName evidence="7">Transmembrane protein</fullName>
    </recommendedName>
</protein>
<feature type="compositionally biased region" description="Low complexity" evidence="2">
    <location>
        <begin position="209"/>
        <end position="225"/>
    </location>
</feature>
<feature type="coiled-coil region" evidence="1">
    <location>
        <begin position="348"/>
        <end position="375"/>
    </location>
</feature>
<dbReference type="PaxDb" id="55529-EKX36668"/>
<keyword evidence="3" id="KW-0812">Transmembrane</keyword>
<feature type="compositionally biased region" description="Basic and acidic residues" evidence="2">
    <location>
        <begin position="93"/>
        <end position="105"/>
    </location>
</feature>
<dbReference type="RefSeq" id="XP_005823648.1">
    <property type="nucleotide sequence ID" value="XM_005823591.1"/>
</dbReference>
<organism evidence="4">
    <name type="scientific">Guillardia theta (strain CCMP2712)</name>
    <name type="common">Cryptophyte</name>
    <dbReference type="NCBI Taxonomy" id="905079"/>
    <lineage>
        <taxon>Eukaryota</taxon>
        <taxon>Cryptophyceae</taxon>
        <taxon>Pyrenomonadales</taxon>
        <taxon>Geminigeraceae</taxon>
        <taxon>Guillardia</taxon>
    </lineage>
</organism>
<keyword evidence="6" id="KW-1185">Reference proteome</keyword>
<dbReference type="EMBL" id="JH993069">
    <property type="protein sequence ID" value="EKX36668.1"/>
    <property type="molecule type" value="Genomic_DNA"/>
</dbReference>
<feature type="region of interest" description="Disordered" evidence="2">
    <location>
        <begin position="200"/>
        <end position="233"/>
    </location>
</feature>
<reference evidence="4 6" key="1">
    <citation type="journal article" date="2012" name="Nature">
        <title>Algal genomes reveal evolutionary mosaicism and the fate of nucleomorphs.</title>
        <authorList>
            <consortium name="DOE Joint Genome Institute"/>
            <person name="Curtis B.A."/>
            <person name="Tanifuji G."/>
            <person name="Burki F."/>
            <person name="Gruber A."/>
            <person name="Irimia M."/>
            <person name="Maruyama S."/>
            <person name="Arias M.C."/>
            <person name="Ball S.G."/>
            <person name="Gile G.H."/>
            <person name="Hirakawa Y."/>
            <person name="Hopkins J.F."/>
            <person name="Kuo A."/>
            <person name="Rensing S.A."/>
            <person name="Schmutz J."/>
            <person name="Symeonidi A."/>
            <person name="Elias M."/>
            <person name="Eveleigh R.J."/>
            <person name="Herman E.K."/>
            <person name="Klute M.J."/>
            <person name="Nakayama T."/>
            <person name="Obornik M."/>
            <person name="Reyes-Prieto A."/>
            <person name="Armbrust E.V."/>
            <person name="Aves S.J."/>
            <person name="Beiko R.G."/>
            <person name="Coutinho P."/>
            <person name="Dacks J.B."/>
            <person name="Durnford D.G."/>
            <person name="Fast N.M."/>
            <person name="Green B.R."/>
            <person name="Grisdale C.J."/>
            <person name="Hempel F."/>
            <person name="Henrissat B."/>
            <person name="Hoppner M.P."/>
            <person name="Ishida K."/>
            <person name="Kim E."/>
            <person name="Koreny L."/>
            <person name="Kroth P.G."/>
            <person name="Liu Y."/>
            <person name="Malik S.B."/>
            <person name="Maier U.G."/>
            <person name="McRose D."/>
            <person name="Mock T."/>
            <person name="Neilson J.A."/>
            <person name="Onodera N.T."/>
            <person name="Poole A.M."/>
            <person name="Pritham E.J."/>
            <person name="Richards T.A."/>
            <person name="Rocap G."/>
            <person name="Roy S.W."/>
            <person name="Sarai C."/>
            <person name="Schaack S."/>
            <person name="Shirato S."/>
            <person name="Slamovits C.H."/>
            <person name="Spencer D.F."/>
            <person name="Suzuki S."/>
            <person name="Worden A.Z."/>
            <person name="Zauner S."/>
            <person name="Barry K."/>
            <person name="Bell C."/>
            <person name="Bharti A.K."/>
            <person name="Crow J.A."/>
            <person name="Grimwood J."/>
            <person name="Kramer R."/>
            <person name="Lindquist E."/>
            <person name="Lucas S."/>
            <person name="Salamov A."/>
            <person name="McFadden G.I."/>
            <person name="Lane C.E."/>
            <person name="Keeling P.J."/>
            <person name="Gray M.W."/>
            <person name="Grigoriev I.V."/>
            <person name="Archibald J.M."/>
        </authorList>
    </citation>
    <scope>NUCLEOTIDE SEQUENCE</scope>
    <source>
        <strain evidence="4 6">CCMP2712</strain>
    </source>
</reference>
<evidence type="ECO:0008006" key="7">
    <source>
        <dbReference type="Google" id="ProtNLM"/>
    </source>
</evidence>
<dbReference type="KEGG" id="gtt:GUITHDRAFT_117093"/>
<evidence type="ECO:0000313" key="5">
    <source>
        <dbReference type="EnsemblProtists" id="EKX36668"/>
    </source>
</evidence>
<gene>
    <name evidence="4" type="ORF">GUITHDRAFT_117093</name>
</gene>
<evidence type="ECO:0000256" key="1">
    <source>
        <dbReference type="SAM" id="Coils"/>
    </source>
</evidence>